<dbReference type="Proteomes" id="UP001497623">
    <property type="component" value="Unassembled WGS sequence"/>
</dbReference>
<feature type="region of interest" description="Disordered" evidence="1">
    <location>
        <begin position="159"/>
        <end position="230"/>
    </location>
</feature>
<sequence length="376" mass="41856">MSSSKNPKRYAMVGTPPQTELYNNVLADLRARCAEAQRPKDDTVIYSAPNQFLQKAGSLQERPCRDRLMYTVPKVSSLDYDIPVRDTDIYSKPKKHTNKYKLDDEKPVKDSMMYGNSKKHYEKSSFSLDRPSKSLFNHTSTLEKKSTSPKMSQDIYTTIGKKNSSPKMSHQDIYSKPKRNIEKSKSQTSIDTNILTTIPVSGTKSLRRPGKSSNKNTPTHKQKAKKTGSLESILLDNSAMSDPHLRSPCRAGEGRARSAKSTEALWSGASLNSPVDIRIEPATSTSTGLYHYSPIGSARGSPSISPMHSRGSPSISPLHSPMEFPLESVFGEHNNYLGDPDFSSLPMDSAPPKKARRPLGTITMKKKKDRWKNMVS</sequence>
<dbReference type="EMBL" id="CAXKWB010009220">
    <property type="protein sequence ID" value="CAL4093937.1"/>
    <property type="molecule type" value="Genomic_DNA"/>
</dbReference>
<gene>
    <name evidence="2" type="ORF">MNOR_LOCUS15016</name>
</gene>
<feature type="region of interest" description="Disordered" evidence="1">
    <location>
        <begin position="341"/>
        <end position="360"/>
    </location>
</feature>
<dbReference type="AlphaFoldDB" id="A0AAV2QQJ7"/>
<feature type="region of interest" description="Disordered" evidence="1">
    <location>
        <begin position="237"/>
        <end position="256"/>
    </location>
</feature>
<feature type="compositionally biased region" description="Polar residues" evidence="1">
    <location>
        <begin position="159"/>
        <end position="168"/>
    </location>
</feature>
<feature type="compositionally biased region" description="Basic and acidic residues" evidence="1">
    <location>
        <begin position="169"/>
        <end position="185"/>
    </location>
</feature>
<keyword evidence="3" id="KW-1185">Reference proteome</keyword>
<reference evidence="2 3" key="1">
    <citation type="submission" date="2024-05" db="EMBL/GenBank/DDBJ databases">
        <authorList>
            <person name="Wallberg A."/>
        </authorList>
    </citation>
    <scope>NUCLEOTIDE SEQUENCE [LARGE SCALE GENOMIC DNA]</scope>
</reference>
<feature type="compositionally biased region" description="Polar residues" evidence="1">
    <location>
        <begin position="186"/>
        <end position="204"/>
    </location>
</feature>
<evidence type="ECO:0000256" key="1">
    <source>
        <dbReference type="SAM" id="MobiDB-lite"/>
    </source>
</evidence>
<evidence type="ECO:0000313" key="3">
    <source>
        <dbReference type="Proteomes" id="UP001497623"/>
    </source>
</evidence>
<comment type="caution">
    <text evidence="2">The sequence shown here is derived from an EMBL/GenBank/DDBJ whole genome shotgun (WGS) entry which is preliminary data.</text>
</comment>
<organism evidence="2 3">
    <name type="scientific">Meganyctiphanes norvegica</name>
    <name type="common">Northern krill</name>
    <name type="synonym">Thysanopoda norvegica</name>
    <dbReference type="NCBI Taxonomy" id="48144"/>
    <lineage>
        <taxon>Eukaryota</taxon>
        <taxon>Metazoa</taxon>
        <taxon>Ecdysozoa</taxon>
        <taxon>Arthropoda</taxon>
        <taxon>Crustacea</taxon>
        <taxon>Multicrustacea</taxon>
        <taxon>Malacostraca</taxon>
        <taxon>Eumalacostraca</taxon>
        <taxon>Eucarida</taxon>
        <taxon>Euphausiacea</taxon>
        <taxon>Euphausiidae</taxon>
        <taxon>Meganyctiphanes</taxon>
    </lineage>
</organism>
<feature type="non-terminal residue" evidence="2">
    <location>
        <position position="376"/>
    </location>
</feature>
<evidence type="ECO:0000313" key="2">
    <source>
        <dbReference type="EMBL" id="CAL4093937.1"/>
    </source>
</evidence>
<protein>
    <submittedName>
        <fullName evidence="2">Uncharacterized protein</fullName>
    </submittedName>
</protein>
<proteinExistence type="predicted"/>
<accession>A0AAV2QQJ7</accession>
<name>A0AAV2QQJ7_MEGNR</name>